<organism evidence="5 6">
    <name type="scientific">Elysia crispata</name>
    <name type="common">lettuce slug</name>
    <dbReference type="NCBI Taxonomy" id="231223"/>
    <lineage>
        <taxon>Eukaryota</taxon>
        <taxon>Metazoa</taxon>
        <taxon>Spiralia</taxon>
        <taxon>Lophotrochozoa</taxon>
        <taxon>Mollusca</taxon>
        <taxon>Gastropoda</taxon>
        <taxon>Heterobranchia</taxon>
        <taxon>Euthyneura</taxon>
        <taxon>Panpulmonata</taxon>
        <taxon>Sacoglossa</taxon>
        <taxon>Placobranchoidea</taxon>
        <taxon>Plakobranchidae</taxon>
        <taxon>Elysia</taxon>
    </lineage>
</organism>
<feature type="domain" description="DNA2/NAM7 helicase helicase" evidence="3">
    <location>
        <begin position="1176"/>
        <end position="1267"/>
    </location>
</feature>
<accession>A0AAE1DC18</accession>
<dbReference type="CDD" id="cd06008">
    <property type="entry name" value="NF-X1-zinc-finger"/>
    <property type="match status" value="1"/>
</dbReference>
<feature type="compositionally biased region" description="Basic and acidic residues" evidence="1">
    <location>
        <begin position="1977"/>
        <end position="1988"/>
    </location>
</feature>
<feature type="region of interest" description="Disordered" evidence="1">
    <location>
        <begin position="1971"/>
        <end position="1994"/>
    </location>
</feature>
<dbReference type="GO" id="GO:0031380">
    <property type="term" value="C:nuclear RNA-directed RNA polymerase complex"/>
    <property type="evidence" value="ECO:0007669"/>
    <property type="project" value="TreeGrafter"/>
</dbReference>
<feature type="compositionally biased region" description="Basic residues" evidence="1">
    <location>
        <begin position="1916"/>
        <end position="1927"/>
    </location>
</feature>
<evidence type="ECO:0000313" key="6">
    <source>
        <dbReference type="Proteomes" id="UP001283361"/>
    </source>
</evidence>
<dbReference type="GO" id="GO:0031048">
    <property type="term" value="P:regulatory ncRNA-mediated heterochromatin formation"/>
    <property type="evidence" value="ECO:0007669"/>
    <property type="project" value="TreeGrafter"/>
</dbReference>
<evidence type="ECO:0000259" key="3">
    <source>
        <dbReference type="Pfam" id="PF13086"/>
    </source>
</evidence>
<feature type="chain" id="PRO_5041927091" description="NFX1-type zinc finger-containing protein 1" evidence="2">
    <location>
        <begin position="28"/>
        <end position="1994"/>
    </location>
</feature>
<evidence type="ECO:0000256" key="1">
    <source>
        <dbReference type="SAM" id="MobiDB-lite"/>
    </source>
</evidence>
<dbReference type="SUPFAM" id="SSF52540">
    <property type="entry name" value="P-loop containing nucleoside triphosphate hydrolases"/>
    <property type="match status" value="1"/>
</dbReference>
<evidence type="ECO:0000256" key="2">
    <source>
        <dbReference type="SAM" id="SignalP"/>
    </source>
</evidence>
<feature type="region of interest" description="Disordered" evidence="1">
    <location>
        <begin position="1912"/>
        <end position="1951"/>
    </location>
</feature>
<feature type="compositionally biased region" description="Basic and acidic residues" evidence="1">
    <location>
        <begin position="1934"/>
        <end position="1944"/>
    </location>
</feature>
<reference evidence="5" key="1">
    <citation type="journal article" date="2023" name="G3 (Bethesda)">
        <title>A reference genome for the long-term kleptoplast-retaining sea slug Elysia crispata morphotype clarki.</title>
        <authorList>
            <person name="Eastman K.E."/>
            <person name="Pendleton A.L."/>
            <person name="Shaikh M.A."/>
            <person name="Suttiyut T."/>
            <person name="Ogas R."/>
            <person name="Tomko P."/>
            <person name="Gavelis G."/>
            <person name="Widhalm J.R."/>
            <person name="Wisecaver J.H."/>
        </authorList>
    </citation>
    <scope>NUCLEOTIDE SEQUENCE</scope>
    <source>
        <strain evidence="5">ECLA1</strain>
    </source>
</reference>
<dbReference type="Pfam" id="PF13086">
    <property type="entry name" value="AAA_11"/>
    <property type="match status" value="2"/>
</dbReference>
<feature type="signal peptide" evidence="2">
    <location>
        <begin position="1"/>
        <end position="27"/>
    </location>
</feature>
<evidence type="ECO:0008006" key="7">
    <source>
        <dbReference type="Google" id="ProtNLM"/>
    </source>
</evidence>
<dbReference type="InterPro" id="IPR041677">
    <property type="entry name" value="DNA2/NAM7_AAA_11"/>
</dbReference>
<gene>
    <name evidence="5" type="ORF">RRG08_025433</name>
</gene>
<keyword evidence="2" id="KW-0732">Signal</keyword>
<proteinExistence type="predicted"/>
<dbReference type="EMBL" id="JAWDGP010004366">
    <property type="protein sequence ID" value="KAK3764912.1"/>
    <property type="molecule type" value="Genomic_DNA"/>
</dbReference>
<protein>
    <recommendedName>
        <fullName evidence="7">NFX1-type zinc finger-containing protein 1</fullName>
    </recommendedName>
</protein>
<feature type="domain" description="DNA2/NAM7 helicase helicase" evidence="3">
    <location>
        <begin position="708"/>
        <end position="893"/>
    </location>
</feature>
<evidence type="ECO:0000259" key="4">
    <source>
        <dbReference type="Pfam" id="PF25396"/>
    </source>
</evidence>
<sequence>MTTVASIFTVLLTSLLFASNCVHPAQTFITTPEKVFNIFNSLCKLFCKTGCVVTTFICSTSACQPCFDKCTTGCQQAFPKYTMNFALDWDFDLSRSISRIDPSLPQAGRKYALRSVRRSGSRSFIRYESTSEEQSGDRPVTTTVESQIAVFPTCKLFRPRFAFVCDVIEATLRQILNRSIQARMSKDTDKGRDDSFFETRDNDREFSVRLSHSTIKFRQSVKSIHSGENFCGSIGYKQPQTKLASSNIPFNDGKDEPDKTINRYSEKIHWKEHPAKEPHCMTYNRLREWAAAEDPECLALFMSNEIRQIESFLNQDIIEETWYSLFVSSVDRMISAHLQKVAVNKVLDLVCNKPFLDKHLTAFVLEKNLYHEWQDGQPFLEAMLRILESILNLLPTHTLKIVTAIPQLTSLANVYKIDSMVSKFANLMKEASKIYRAIKKQPQSRFGITSIGDTPPTDYRQESVLPTCEDIKEDKNIFVRPAVIDGGYKDKDHYLDVQFRLMKQDFVIPLRQGIQEFQKNGMKRHFSSSDLRMYYGVHILGFVAHDSIDHVLCFDTSKLKSVMWNFSKRLIFGSLVCLSKDGFETMVMATISNRDPNDLKEGYVNINVKSGLDTIFNSTARDEFVMAETVTLYESYCHVLEGLQEMSDNLPLLEHIISCEKKVKPPQYLIGETVRPFYDLSPLMKDSNFLEVPVLVSFKWPSSNKMCLNQSQRKAAYMALTKRLAIIQGPPGTGKTYVGLKVVETILKNQFDQPSVAARDTPISGISDPVLVVCYTNHALDQFLEGILQFCKKGIIRVGGQSKSSCLEPFNLKNKRRAIKLSQKPSDISLAKSKMKCSCRLEELAKKVQATSKDMEHIVLGTCNQEKLLSYNVIHDRHKQSLLHDERNEQRNSLTTWLNVKNLDPEDTVAKILEINMTRLILRCNFSMCNSELSDNMAVEARATLYLKFVSALISLFEREIEILQTCAKTRDVYLDIENYVYKIELCKKEILPDTFFELVLEKELFQKIKEFPGGKAFPNSTIKAWLLGLHKSPNEQLKDLERLLARGSDSKNQAENDMEKDDVKRVVADLEDDDYTDEEYLSETKAQRNNVISILQRLEELGLDDEIGQTRNNYRDWQQVSKPLSYSKLRRKILYTEAMTIERECTVKNVWELDMKERFALYKLWVDRCKTLMYTHMEDLVEKYKCILAEQNELISQENVSILRSAKVIGMTTTGAAKYRSALQAVGCKIIIVEEAAEVLEAHIVTALNKHCEHLILIGDHQQLRPSPVVYELAKGYGLEISLFERLNCGHLCGLTCHGYDQDHKEYQCLKPCTKSCQLGHPCQNKCFQDCDKCYEKILKVIPDCGHEDMIPCYLPPESAVCSQLCETILDGCKHKCLGKCGICKNSFMHPPCETNILRLWPCGHEEKIKCHENVSHYPCPHPCKAILECGHRCKGTCGLCLEGKVHLACSELCEKKLPCGHPCKNYCSVPCTPCLMPCPSKCRHGGCKKSAQGKERCKKSAPGKERCGHICIPCEENCWRNCSCQRCRNICSEACSSQPCSKRCKRKPPCKHVCSSVCGELCVCATCSEINILTKTEMNGISANQDVDKNGINIASQNQSQPFIDYTLSSCALGAHRVNFELAKSSQHHRKSLLLKVPTCDHVFYVEELDQYVNNFEPGGSSFIPCPKCQTPIQNCTRYEHINQVRAKMRAKLKKALIEENEVPAKRIEEYKEKLEVSLKLVKDFGRTIPNIASLKICKNEILALSLKMKLIFVLTEIDSWKPQPIDESESTLKLLTRKDAILHIGKYFSAQQKREFIIECACCLCHAVVMKMKGTNSDDTKVGSASLVNLMEKERISVLDDGLDRFLRLMEYEVNSYLEMKKDKTSSSSAEAAACSYDPMVKQVRRAFQILRSSDKKFLSDIVMPNSTSSVGVKHKERSKRTSSKKIAGSEPEKGRSKNVDLKPTSGFHSISSIQKLKPIRLQELRVSMMGSSDQDKHIYSRTFERSSSNQ</sequence>
<dbReference type="InterPro" id="IPR045055">
    <property type="entry name" value="DNA2/NAM7-like"/>
</dbReference>
<keyword evidence="6" id="KW-1185">Reference proteome</keyword>
<dbReference type="InterPro" id="IPR027417">
    <property type="entry name" value="P-loop_NTPase"/>
</dbReference>
<dbReference type="Pfam" id="PF25396">
    <property type="entry name" value="ZNFX1"/>
    <property type="match status" value="1"/>
</dbReference>
<dbReference type="PANTHER" id="PTHR10887">
    <property type="entry name" value="DNA2/NAM7 HELICASE FAMILY"/>
    <property type="match status" value="1"/>
</dbReference>
<dbReference type="PANTHER" id="PTHR10887:SF341">
    <property type="entry name" value="NFX1-TYPE ZINC FINGER-CONTAINING PROTEIN 1"/>
    <property type="match status" value="1"/>
</dbReference>
<feature type="domain" description="ZNFX1" evidence="4">
    <location>
        <begin position="528"/>
        <end position="629"/>
    </location>
</feature>
<dbReference type="InterPro" id="IPR057373">
    <property type="entry name" value="ZNFX1"/>
</dbReference>
<dbReference type="Gene3D" id="3.40.50.300">
    <property type="entry name" value="P-loop containing nucleotide triphosphate hydrolases"/>
    <property type="match status" value="2"/>
</dbReference>
<dbReference type="GO" id="GO:0004386">
    <property type="term" value="F:helicase activity"/>
    <property type="evidence" value="ECO:0007669"/>
    <property type="project" value="InterPro"/>
</dbReference>
<name>A0AAE1DC18_9GAST</name>
<dbReference type="Proteomes" id="UP001283361">
    <property type="component" value="Unassembled WGS sequence"/>
</dbReference>
<evidence type="ECO:0000313" key="5">
    <source>
        <dbReference type="EMBL" id="KAK3764912.1"/>
    </source>
</evidence>
<comment type="caution">
    <text evidence="5">The sequence shown here is derived from an EMBL/GenBank/DDBJ whole genome shotgun (WGS) entry which is preliminary data.</text>
</comment>